<dbReference type="PROSITE" id="PS00463">
    <property type="entry name" value="ZN2_CY6_FUNGAL_1"/>
    <property type="match status" value="1"/>
</dbReference>
<dbReference type="SUPFAM" id="SSF57701">
    <property type="entry name" value="Zn2/Cys6 DNA-binding domain"/>
    <property type="match status" value="1"/>
</dbReference>
<proteinExistence type="predicted"/>
<dbReference type="AlphaFoldDB" id="A0A5B0MBI1"/>
<organism evidence="3 4">
    <name type="scientific">Puccinia graminis f. sp. tritici</name>
    <dbReference type="NCBI Taxonomy" id="56615"/>
    <lineage>
        <taxon>Eukaryota</taxon>
        <taxon>Fungi</taxon>
        <taxon>Dikarya</taxon>
        <taxon>Basidiomycota</taxon>
        <taxon>Pucciniomycotina</taxon>
        <taxon>Pucciniomycetes</taxon>
        <taxon>Pucciniales</taxon>
        <taxon>Pucciniaceae</taxon>
        <taxon>Puccinia</taxon>
    </lineage>
</organism>
<feature type="region of interest" description="Disordered" evidence="1">
    <location>
        <begin position="189"/>
        <end position="209"/>
    </location>
</feature>
<dbReference type="InterPro" id="IPR036864">
    <property type="entry name" value="Zn2-C6_fun-type_DNA-bd_sf"/>
</dbReference>
<feature type="compositionally biased region" description="Polar residues" evidence="1">
    <location>
        <begin position="297"/>
        <end position="317"/>
    </location>
</feature>
<dbReference type="InterPro" id="IPR001138">
    <property type="entry name" value="Zn2Cys6_DnaBD"/>
</dbReference>
<feature type="region of interest" description="Disordered" evidence="1">
    <location>
        <begin position="297"/>
        <end position="342"/>
    </location>
</feature>
<accession>A0A5B0MBI1</accession>
<dbReference type="GO" id="GO:0008270">
    <property type="term" value="F:zinc ion binding"/>
    <property type="evidence" value="ECO:0007669"/>
    <property type="project" value="InterPro"/>
</dbReference>
<protein>
    <recommendedName>
        <fullName evidence="2">Zn(2)-C6 fungal-type domain-containing protein</fullName>
    </recommendedName>
</protein>
<name>A0A5B0MBI1_PUCGR</name>
<reference evidence="3 4" key="1">
    <citation type="submission" date="2019-05" db="EMBL/GenBank/DDBJ databases">
        <title>Emergence of the Ug99 lineage of the wheat stem rust pathogen through somatic hybridization.</title>
        <authorList>
            <person name="Li F."/>
            <person name="Upadhyaya N.M."/>
            <person name="Sperschneider J."/>
            <person name="Matny O."/>
            <person name="Nguyen-Phuc H."/>
            <person name="Mago R."/>
            <person name="Raley C."/>
            <person name="Miller M.E."/>
            <person name="Silverstein K.A.T."/>
            <person name="Henningsen E."/>
            <person name="Hirsch C.D."/>
            <person name="Visser B."/>
            <person name="Pretorius Z.A."/>
            <person name="Steffenson B.J."/>
            <person name="Schwessinger B."/>
            <person name="Dodds P.N."/>
            <person name="Figueroa M."/>
        </authorList>
    </citation>
    <scope>NUCLEOTIDE SEQUENCE [LARGE SCALE GENOMIC DNA]</scope>
    <source>
        <strain evidence="3 4">Ug99</strain>
    </source>
</reference>
<feature type="compositionally biased region" description="Polar residues" evidence="1">
    <location>
        <begin position="189"/>
        <end position="203"/>
    </location>
</feature>
<dbReference type="GO" id="GO:0000981">
    <property type="term" value="F:DNA-binding transcription factor activity, RNA polymerase II-specific"/>
    <property type="evidence" value="ECO:0007669"/>
    <property type="project" value="InterPro"/>
</dbReference>
<comment type="caution">
    <text evidence="3">The sequence shown here is derived from an EMBL/GenBank/DDBJ whole genome shotgun (WGS) entry which is preliminary data.</text>
</comment>
<dbReference type="CDD" id="cd00067">
    <property type="entry name" value="GAL4"/>
    <property type="match status" value="1"/>
</dbReference>
<dbReference type="Gene3D" id="4.10.240.10">
    <property type="entry name" value="Zn(2)-C6 fungal-type DNA-binding domain"/>
    <property type="match status" value="1"/>
</dbReference>
<dbReference type="PROSITE" id="PS50048">
    <property type="entry name" value="ZN2_CY6_FUNGAL_2"/>
    <property type="match status" value="1"/>
</dbReference>
<evidence type="ECO:0000259" key="2">
    <source>
        <dbReference type="PROSITE" id="PS50048"/>
    </source>
</evidence>
<evidence type="ECO:0000313" key="3">
    <source>
        <dbReference type="EMBL" id="KAA1074195.1"/>
    </source>
</evidence>
<dbReference type="Pfam" id="PF00172">
    <property type="entry name" value="Zn_clus"/>
    <property type="match status" value="1"/>
</dbReference>
<sequence>MNASSIVTTMDQPEKVMLIQKGPRNESDLEDDQAGPVFVKLPDQMGWVKVNNFSACDQCRTSHVKCSLSVTGGPCNHCKNRNQLCKVYGWIFNPESPAYNIYKPVLPPPPAAPPSPPASSQTVAYRFEWELLVRKLTWLQREAPRKFRKRSTAMPWKDEPSLEAMSDVNRKRFPTQHVEGATTFQALNPMGQSNQHASNSGGSSKKRRIAREAKAPIFKCVPPSEEAVVPSTQHRMSISFILAPCNSEQIVKPEEKHDSEFEHLAEMDRWNKAEESVDILSGSAISSNGWESRRASFASSEGSWSTRSDTRSPSLSLPETDLLPKSTKPSNIPARNPPVPHQIEKEEILSKFRKWRPPFDSPVILSDQNCAFPPIPRFQ</sequence>
<dbReference type="EMBL" id="VDEP01000473">
    <property type="protein sequence ID" value="KAA1074195.1"/>
    <property type="molecule type" value="Genomic_DNA"/>
</dbReference>
<dbReference type="Proteomes" id="UP000325313">
    <property type="component" value="Unassembled WGS sequence"/>
</dbReference>
<feature type="domain" description="Zn(2)-C6 fungal-type" evidence="2">
    <location>
        <begin position="55"/>
        <end position="87"/>
    </location>
</feature>
<evidence type="ECO:0000313" key="4">
    <source>
        <dbReference type="Proteomes" id="UP000325313"/>
    </source>
</evidence>
<evidence type="ECO:0000256" key="1">
    <source>
        <dbReference type="SAM" id="MobiDB-lite"/>
    </source>
</evidence>
<gene>
    <name evidence="3" type="ORF">PGTUg99_029557</name>
</gene>